<dbReference type="Proteomes" id="UP001059041">
    <property type="component" value="Linkage Group LG2"/>
</dbReference>
<gene>
    <name evidence="2" type="ORF">IRJ41_001174</name>
</gene>
<evidence type="ECO:0000313" key="2">
    <source>
        <dbReference type="EMBL" id="KAI7812392.1"/>
    </source>
</evidence>
<evidence type="ECO:0008006" key="4">
    <source>
        <dbReference type="Google" id="ProtNLM"/>
    </source>
</evidence>
<organism evidence="2 3">
    <name type="scientific">Triplophysa rosa</name>
    <name type="common">Cave loach</name>
    <dbReference type="NCBI Taxonomy" id="992332"/>
    <lineage>
        <taxon>Eukaryota</taxon>
        <taxon>Metazoa</taxon>
        <taxon>Chordata</taxon>
        <taxon>Craniata</taxon>
        <taxon>Vertebrata</taxon>
        <taxon>Euteleostomi</taxon>
        <taxon>Actinopterygii</taxon>
        <taxon>Neopterygii</taxon>
        <taxon>Teleostei</taxon>
        <taxon>Ostariophysi</taxon>
        <taxon>Cypriniformes</taxon>
        <taxon>Nemacheilidae</taxon>
        <taxon>Triplophysa</taxon>
    </lineage>
</organism>
<proteinExistence type="predicted"/>
<feature type="signal peptide" evidence="1">
    <location>
        <begin position="1"/>
        <end position="19"/>
    </location>
</feature>
<keyword evidence="1" id="KW-0732">Signal</keyword>
<dbReference type="AlphaFoldDB" id="A0A9W7X1H6"/>
<name>A0A9W7X1H6_TRIRA</name>
<dbReference type="SUPFAM" id="SSF48726">
    <property type="entry name" value="Immunoglobulin"/>
    <property type="match status" value="1"/>
</dbReference>
<evidence type="ECO:0000256" key="1">
    <source>
        <dbReference type="SAM" id="SignalP"/>
    </source>
</evidence>
<protein>
    <recommendedName>
        <fullName evidence="4">Ig-like domain-containing protein</fullName>
    </recommendedName>
</protein>
<reference evidence="2" key="1">
    <citation type="submission" date="2021-02" db="EMBL/GenBank/DDBJ databases">
        <title>Comparative genomics reveals that relaxation of natural selection precedes convergent phenotypic evolution of cavefish.</title>
        <authorList>
            <person name="Peng Z."/>
        </authorList>
    </citation>
    <scope>NUCLEOTIDE SEQUENCE</scope>
    <source>
        <tissue evidence="2">Muscle</tissue>
    </source>
</reference>
<evidence type="ECO:0000313" key="3">
    <source>
        <dbReference type="Proteomes" id="UP001059041"/>
    </source>
</evidence>
<feature type="chain" id="PRO_5040748512" description="Ig-like domain-containing protein" evidence="1">
    <location>
        <begin position="20"/>
        <end position="154"/>
    </location>
</feature>
<dbReference type="Gene3D" id="2.60.40.10">
    <property type="entry name" value="Immunoglobulins"/>
    <property type="match status" value="1"/>
</dbReference>
<comment type="caution">
    <text evidence="2">The sequence shown here is derived from an EMBL/GenBank/DDBJ whole genome shotgun (WGS) entry which is preliminary data.</text>
</comment>
<dbReference type="EMBL" id="JAFHDT010000002">
    <property type="protein sequence ID" value="KAI7812392.1"/>
    <property type="molecule type" value="Genomic_DNA"/>
</dbReference>
<dbReference type="InterPro" id="IPR013783">
    <property type="entry name" value="Ig-like_fold"/>
</dbReference>
<keyword evidence="3" id="KW-1185">Reference proteome</keyword>
<sequence length="154" mass="17422">MTHQALRLMLLFFILRVTSITLLSPPGCTIKMPCQYEYEIQGSIQQLSLQWRSPRNHLLCHLIKHKTYSNCTPGYTVHYSPGNITLIIAHVSQEDFGKHVCSISKLHEFSDFAIELKQTEELSAEFPKSKIDQSGSAKDHILLLGCSIFVSVFG</sequence>
<accession>A0A9W7X1H6</accession>
<dbReference type="InterPro" id="IPR036179">
    <property type="entry name" value="Ig-like_dom_sf"/>
</dbReference>